<dbReference type="PANTHER" id="PTHR30026:SF21">
    <property type="entry name" value="SLR1270 PROTEIN"/>
    <property type="match status" value="1"/>
</dbReference>
<dbReference type="InterPro" id="IPR051906">
    <property type="entry name" value="TolC-like"/>
</dbReference>
<dbReference type="SUPFAM" id="SSF56954">
    <property type="entry name" value="Outer membrane efflux proteins (OEP)"/>
    <property type="match status" value="1"/>
</dbReference>
<evidence type="ECO:0000256" key="2">
    <source>
        <dbReference type="ARBA" id="ARBA00022452"/>
    </source>
</evidence>
<evidence type="ECO:0000313" key="8">
    <source>
        <dbReference type="Proteomes" id="UP000593737"/>
    </source>
</evidence>
<evidence type="ECO:0000256" key="5">
    <source>
        <dbReference type="ARBA" id="ARBA00023237"/>
    </source>
</evidence>
<dbReference type="Gene3D" id="1.20.1600.10">
    <property type="entry name" value="Outer membrane efflux proteins (OEP)"/>
    <property type="match status" value="1"/>
</dbReference>
<evidence type="ECO:0000256" key="4">
    <source>
        <dbReference type="ARBA" id="ARBA00023136"/>
    </source>
</evidence>
<protein>
    <submittedName>
        <fullName evidence="7">Transporter</fullName>
    </submittedName>
</protein>
<evidence type="ECO:0000256" key="3">
    <source>
        <dbReference type="ARBA" id="ARBA00022692"/>
    </source>
</evidence>
<dbReference type="GO" id="GO:0015562">
    <property type="term" value="F:efflux transmembrane transporter activity"/>
    <property type="evidence" value="ECO:0007669"/>
    <property type="project" value="InterPro"/>
</dbReference>
<dbReference type="GO" id="GO:1990281">
    <property type="term" value="C:efflux pump complex"/>
    <property type="evidence" value="ECO:0007669"/>
    <property type="project" value="TreeGrafter"/>
</dbReference>
<sequence>MNVLVFALGWLLLLPVVGDNGQAKELSTATSLPPIPFGLDELHSRIDRTHPLLRGAGAEKTIARGKMLKALGAFEPTLVNDTELERFIPSSDPGKGTQTVGYNDTLIEVLHSSGFRGTAGFRQAIGDARIPDLSFGDGSRQVVLGGFLPLLRGLMINPERAELQRSELAAPRADIKIAQTRQDLFLAAAYQFWEWVAAAKLLDVQNRALAVAQDRYKQVEERANAGAVAAIDVTEAGQEVHRRREVAITARRLLEQEQFKLSMFLWDNGSPTIPPLDRVPDFPVERQMPTADDIMRHKLQAMSERPEVKELEVEAKINNIDLALAKNNLLPSLDLEAAPARAPEKFVLGLGYRFGVELRIPLLQRRSRGEVLQAQGQAERLVMAQQYRENQVVVDVDNALSAIERARERMEEASQARRLAEIVEEGERFRFNVGSSSVLFVNLRERNTIDAENQVVRAKVDYHKSLALYQWAIGAWGQNPIQALPVMYR</sequence>
<keyword evidence="5" id="KW-0998">Cell outer membrane</keyword>
<keyword evidence="3" id="KW-0812">Transmembrane</keyword>
<organism evidence="7 8">
    <name type="scientific">Candidatus Nitrospira kreftii</name>
    <dbReference type="NCBI Taxonomy" id="2652173"/>
    <lineage>
        <taxon>Bacteria</taxon>
        <taxon>Pseudomonadati</taxon>
        <taxon>Nitrospirota</taxon>
        <taxon>Nitrospiria</taxon>
        <taxon>Nitrospirales</taxon>
        <taxon>Nitrospiraceae</taxon>
        <taxon>Nitrospira</taxon>
    </lineage>
</organism>
<evidence type="ECO:0000313" key="7">
    <source>
        <dbReference type="EMBL" id="QPD02833.1"/>
    </source>
</evidence>
<name>A0A7S8FBK2_9BACT</name>
<accession>A0A7S8FBK2</accession>
<dbReference type="PANTHER" id="PTHR30026">
    <property type="entry name" value="OUTER MEMBRANE PROTEIN TOLC"/>
    <property type="match status" value="1"/>
</dbReference>
<evidence type="ECO:0000256" key="1">
    <source>
        <dbReference type="ARBA" id="ARBA00004442"/>
    </source>
</evidence>
<dbReference type="EMBL" id="CP047423">
    <property type="protein sequence ID" value="QPD02833.1"/>
    <property type="molecule type" value="Genomic_DNA"/>
</dbReference>
<comment type="subcellular location">
    <subcellularLocation>
        <location evidence="1">Cell outer membrane</location>
    </subcellularLocation>
</comment>
<dbReference type="GO" id="GO:0009279">
    <property type="term" value="C:cell outer membrane"/>
    <property type="evidence" value="ECO:0007669"/>
    <property type="project" value="UniProtKB-SubCell"/>
</dbReference>
<reference evidence="7 8" key="1">
    <citation type="journal article" date="2020" name="ISME J.">
        <title>Enrichment and physiological characterization of a novel comammox Nitrospira indicates ammonium inhibition of complete nitrification.</title>
        <authorList>
            <person name="Sakoula D."/>
            <person name="Koch H."/>
            <person name="Frank J."/>
            <person name="Jetten M.S.M."/>
            <person name="van Kessel M.A.H.J."/>
            <person name="Lucker S."/>
        </authorList>
    </citation>
    <scope>NUCLEOTIDE SEQUENCE [LARGE SCALE GENOMIC DNA]</scope>
    <source>
        <strain evidence="7">Comreactor17</strain>
    </source>
</reference>
<feature type="coiled-coil region" evidence="6">
    <location>
        <begin position="393"/>
        <end position="423"/>
    </location>
</feature>
<dbReference type="GO" id="GO:0015288">
    <property type="term" value="F:porin activity"/>
    <property type="evidence" value="ECO:0007669"/>
    <property type="project" value="TreeGrafter"/>
</dbReference>
<dbReference type="KEGG" id="nkf:Nkreftii_000607"/>
<gene>
    <name evidence="7" type="ORF">Nkreftii_000607</name>
</gene>
<keyword evidence="4" id="KW-0472">Membrane</keyword>
<keyword evidence="2" id="KW-1134">Transmembrane beta strand</keyword>
<dbReference type="AlphaFoldDB" id="A0A7S8FBK2"/>
<keyword evidence="6" id="KW-0175">Coiled coil</keyword>
<dbReference type="Proteomes" id="UP000593737">
    <property type="component" value="Chromosome"/>
</dbReference>
<proteinExistence type="predicted"/>
<evidence type="ECO:0000256" key="6">
    <source>
        <dbReference type="SAM" id="Coils"/>
    </source>
</evidence>